<evidence type="ECO:0000313" key="2">
    <source>
        <dbReference type="EMBL" id="QPK66782.1"/>
    </source>
</evidence>
<dbReference type="Proteomes" id="UP001267755">
    <property type="component" value="Genome"/>
</dbReference>
<keyword evidence="1" id="KW-0812">Transmembrane</keyword>
<reference evidence="2" key="1">
    <citation type="submission" date="2020-11" db="EMBL/GenBank/DDBJ databases">
        <title>Near-Complete Genome Sequence of a Novel Reovirus Identified from Callinectes sapidus.</title>
        <authorList>
            <person name="Zhao M."/>
            <person name="Schott E.J."/>
        </authorList>
    </citation>
    <scope>NUCLEOTIDE SEQUENCE</scope>
    <source>
        <strain evidence="2">BR8</strain>
    </source>
</reference>
<evidence type="ECO:0000313" key="3">
    <source>
        <dbReference type="Proteomes" id="UP001267755"/>
    </source>
</evidence>
<feature type="transmembrane region" description="Helical" evidence="1">
    <location>
        <begin position="9"/>
        <end position="28"/>
    </location>
</feature>
<feature type="transmembrane region" description="Helical" evidence="1">
    <location>
        <begin position="40"/>
        <end position="61"/>
    </location>
</feature>
<sequence length="168" mass="18300">MASMVARRIVAAIDGLSLSVIIMFDYLIQDEVLPELASKYVTSGVAALVTVLHLVIYAAGFDIKLAREQMKRDELNNDSAPTDMSAVRYAPATAPTLESLHIPGYMREYVKLHPTVNMSEPAKPIVNAVQQDFINTMGIKDKVINTARSTAAAAVKPLRSSKAVVNDR</sequence>
<keyword evidence="1" id="KW-0472">Membrane</keyword>
<protein>
    <submittedName>
        <fullName evidence="2">VP12</fullName>
    </submittedName>
</protein>
<name>A0A7U3QER8_9REOV</name>
<evidence type="ECO:0000256" key="1">
    <source>
        <dbReference type="SAM" id="Phobius"/>
    </source>
</evidence>
<keyword evidence="3" id="KW-1185">Reference proteome</keyword>
<proteinExistence type="predicted"/>
<accession>A0A7U3QER8</accession>
<dbReference type="EMBL" id="MW208688">
    <property type="protein sequence ID" value="QPK66782.1"/>
    <property type="molecule type" value="Genomic_RNA"/>
</dbReference>
<organism evidence="2 3">
    <name type="scientific">Callinectes sapidus reovirus 2</name>
    <dbReference type="NCBI Taxonomy" id="2789658"/>
    <lineage>
        <taxon>Viruses</taxon>
        <taxon>Riboviria</taxon>
        <taxon>Orthornavirae</taxon>
        <taxon>Duplornaviricota</taxon>
        <taxon>Resentoviricetes</taxon>
        <taxon>Reovirales</taxon>
        <taxon>Sedoreoviridae</taxon>
        <taxon>Cardoreovirus</taxon>
        <taxon>Cardoreovirus callinectes</taxon>
    </lineage>
</organism>
<keyword evidence="1" id="KW-1133">Transmembrane helix</keyword>